<keyword evidence="1" id="KW-0175">Coiled coil</keyword>
<dbReference type="GO" id="GO:0045202">
    <property type="term" value="C:synapse"/>
    <property type="evidence" value="ECO:0007669"/>
    <property type="project" value="GOC"/>
</dbReference>
<proteinExistence type="predicted"/>
<dbReference type="GO" id="GO:0060271">
    <property type="term" value="P:cilium assembly"/>
    <property type="evidence" value="ECO:0007669"/>
    <property type="project" value="InterPro"/>
</dbReference>
<dbReference type="InterPro" id="IPR033545">
    <property type="entry name" value="CEP89"/>
</dbReference>
<dbReference type="Proteomes" id="UP000625711">
    <property type="component" value="Unassembled WGS sequence"/>
</dbReference>
<dbReference type="AlphaFoldDB" id="A0A834INS0"/>
<evidence type="ECO:0000313" key="3">
    <source>
        <dbReference type="Proteomes" id="UP000625711"/>
    </source>
</evidence>
<dbReference type="GO" id="GO:0007268">
    <property type="term" value="P:chemical synaptic transmission"/>
    <property type="evidence" value="ECO:0007669"/>
    <property type="project" value="InterPro"/>
</dbReference>
<accession>A0A834INS0</accession>
<dbReference type="PANTHER" id="PTHR36170">
    <property type="entry name" value="CENTROSOMAL PROTEIN OF 89 KDA"/>
    <property type="match status" value="1"/>
</dbReference>
<feature type="coiled-coil region" evidence="1">
    <location>
        <begin position="565"/>
        <end position="603"/>
    </location>
</feature>
<dbReference type="GO" id="GO:0007005">
    <property type="term" value="P:mitochondrion organization"/>
    <property type="evidence" value="ECO:0007669"/>
    <property type="project" value="InterPro"/>
</dbReference>
<dbReference type="OrthoDB" id="6622877at2759"/>
<keyword evidence="3" id="KW-1185">Reference proteome</keyword>
<protein>
    <submittedName>
        <fullName evidence="2">Uncharacterized protein</fullName>
    </submittedName>
</protein>
<name>A0A834INS0_RHYFE</name>
<feature type="coiled-coil region" evidence="1">
    <location>
        <begin position="78"/>
        <end position="223"/>
    </location>
</feature>
<dbReference type="EMBL" id="JAACXV010000141">
    <property type="protein sequence ID" value="KAF7283056.1"/>
    <property type="molecule type" value="Genomic_DNA"/>
</dbReference>
<dbReference type="PANTHER" id="PTHR36170:SF1">
    <property type="entry name" value="CENTROSOMAL PROTEIN OF 89 KDA"/>
    <property type="match status" value="1"/>
</dbReference>
<gene>
    <name evidence="2" type="ORF">GWI33_001511</name>
</gene>
<organism evidence="2 3">
    <name type="scientific">Rhynchophorus ferrugineus</name>
    <name type="common">Red palm weevil</name>
    <name type="synonym">Curculio ferrugineus</name>
    <dbReference type="NCBI Taxonomy" id="354439"/>
    <lineage>
        <taxon>Eukaryota</taxon>
        <taxon>Metazoa</taxon>
        <taxon>Ecdysozoa</taxon>
        <taxon>Arthropoda</taxon>
        <taxon>Hexapoda</taxon>
        <taxon>Insecta</taxon>
        <taxon>Pterygota</taxon>
        <taxon>Neoptera</taxon>
        <taxon>Endopterygota</taxon>
        <taxon>Coleoptera</taxon>
        <taxon>Polyphaga</taxon>
        <taxon>Cucujiformia</taxon>
        <taxon>Curculionidae</taxon>
        <taxon>Dryophthorinae</taxon>
        <taxon>Rhynchophorus</taxon>
    </lineage>
</organism>
<sequence length="627" mass="73950">MLNTEIPVKPRRKHLEVQVHKQDKDVGSNPKLKKTYSANFSSRKHRHKHQSSENIPDHKVSELIIEIPEKDSIHRHCKKTLSKEIERLTRENEDIVSKFNELEDLSVKRILKLKEKITNLQDVNEDISNQSEYIKNQYEELVKCYENVKHQLELSKICKSCEQLSANIKKLNEENDILKKKNMDLCNDLSMLKTVIYRLNVQLERYQEKLRKYNLSIEKSSVQFRTDNTTDFRQKEIVTALSGDHQNHRHTPISWGSVNSHTLGPLLDAYQDTINEKDDIIQSYEFEMAKFTGQMKEIVEENEELYRKLTEDENCSSKIKSQIDTLRDDLKLTKEQNDALIKKCALKQDKIEEILKVYENKVDQMKRDYQVLHDEYVQLRTENASLKDKIKSLLDYQDDFKNERQNYIPIAVHTASVNECKKWYEELKQQYENEKLKITNNLDSQTNLIKELNENIRILKQTKSELEIKVSKLERDLKKAETRHLDMEHTVNQVQLSRSACRKQLHKAMGFAKDMVVEQETLLRALNQRQLENRAVKKIGSEMAQRMDTLKTQLKDVQKSAWQEFSTVEQKIQEQNELIESMKEEHLKELGSLQAVIAEQEKQLSRHAKSGEYTPASPYKLFKDKYT</sequence>
<reference evidence="2" key="1">
    <citation type="submission" date="2020-08" db="EMBL/GenBank/DDBJ databases">
        <title>Genome sequencing and assembly of the red palm weevil Rhynchophorus ferrugineus.</title>
        <authorList>
            <person name="Dias G.B."/>
            <person name="Bergman C.M."/>
            <person name="Manee M."/>
        </authorList>
    </citation>
    <scope>NUCLEOTIDE SEQUENCE</scope>
    <source>
        <strain evidence="2">AA-2017</strain>
        <tissue evidence="2">Whole larva</tissue>
    </source>
</reference>
<evidence type="ECO:0000313" key="2">
    <source>
        <dbReference type="EMBL" id="KAF7283056.1"/>
    </source>
</evidence>
<feature type="coiled-coil region" evidence="1">
    <location>
        <begin position="288"/>
        <end position="389"/>
    </location>
</feature>
<feature type="coiled-coil region" evidence="1">
    <location>
        <begin position="428"/>
        <end position="490"/>
    </location>
</feature>
<evidence type="ECO:0000256" key="1">
    <source>
        <dbReference type="SAM" id="Coils"/>
    </source>
</evidence>
<dbReference type="GO" id="GO:0097539">
    <property type="term" value="C:ciliary transition fiber"/>
    <property type="evidence" value="ECO:0007669"/>
    <property type="project" value="TreeGrafter"/>
</dbReference>
<comment type="caution">
    <text evidence="2">The sequence shown here is derived from an EMBL/GenBank/DDBJ whole genome shotgun (WGS) entry which is preliminary data.</text>
</comment>
<dbReference type="GO" id="GO:0005814">
    <property type="term" value="C:centriole"/>
    <property type="evidence" value="ECO:0007669"/>
    <property type="project" value="InterPro"/>
</dbReference>